<dbReference type="Gene3D" id="3.10.50.40">
    <property type="match status" value="1"/>
</dbReference>
<feature type="transmembrane region" description="Helical" evidence="9">
    <location>
        <begin position="416"/>
        <end position="436"/>
    </location>
</feature>
<dbReference type="PANTHER" id="PTHR30081:SF1">
    <property type="entry name" value="PROTEIN TRANSLOCASE SUBUNIT SECD"/>
    <property type="match status" value="1"/>
</dbReference>
<dbReference type="STRING" id="1797533.A2731_02890"/>
<keyword evidence="6 9" id="KW-1133">Transmembrane helix</keyword>
<keyword evidence="10" id="KW-0413">Isomerase</keyword>
<evidence type="ECO:0000256" key="1">
    <source>
        <dbReference type="ARBA" id="ARBA00004651"/>
    </source>
</evidence>
<keyword evidence="2 9" id="KW-0813">Transport</keyword>
<evidence type="ECO:0000259" key="13">
    <source>
        <dbReference type="PROSITE" id="PS50198"/>
    </source>
</evidence>
<feature type="transmembrane region" description="Helical" evidence="9">
    <location>
        <begin position="516"/>
        <end position="543"/>
    </location>
</feature>
<name>A0A1G1XX05_9BACT</name>
<dbReference type="HAMAP" id="MF_01463_B">
    <property type="entry name" value="SecD_B"/>
    <property type="match status" value="1"/>
</dbReference>
<evidence type="ECO:0000256" key="6">
    <source>
        <dbReference type="ARBA" id="ARBA00022989"/>
    </source>
</evidence>
<dbReference type="Pfam" id="PF00639">
    <property type="entry name" value="Rotamase"/>
    <property type="match status" value="1"/>
</dbReference>
<evidence type="ECO:0000256" key="11">
    <source>
        <dbReference type="SAM" id="Coils"/>
    </source>
</evidence>
<dbReference type="InterPro" id="IPR048634">
    <property type="entry name" value="SecD_SecF_C"/>
</dbReference>
<evidence type="ECO:0000256" key="10">
    <source>
        <dbReference type="PROSITE-ProRule" id="PRU00278"/>
    </source>
</evidence>
<dbReference type="Pfam" id="PF02355">
    <property type="entry name" value="SecD_SecF_C"/>
    <property type="match status" value="1"/>
</dbReference>
<dbReference type="GO" id="GO:0006605">
    <property type="term" value="P:protein targeting"/>
    <property type="evidence" value="ECO:0007669"/>
    <property type="project" value="UniProtKB-UniRule"/>
</dbReference>
<dbReference type="Gene3D" id="3.30.1360.200">
    <property type="match status" value="1"/>
</dbReference>
<dbReference type="InterPro" id="IPR046357">
    <property type="entry name" value="PPIase_dom_sf"/>
</dbReference>
<comment type="similarity">
    <text evidence="9">Belongs to the SecD/SecF family. SecD subfamily.</text>
</comment>
<evidence type="ECO:0000313" key="14">
    <source>
        <dbReference type="EMBL" id="OGY44116.1"/>
    </source>
</evidence>
<dbReference type="InterPro" id="IPR000731">
    <property type="entry name" value="SSD"/>
</dbReference>
<keyword evidence="7 9" id="KW-0811">Translocation</keyword>
<evidence type="ECO:0000256" key="9">
    <source>
        <dbReference type="HAMAP-Rule" id="MF_01463"/>
    </source>
</evidence>
<dbReference type="PROSITE" id="PS01096">
    <property type="entry name" value="PPIC_PPIASE_1"/>
    <property type="match status" value="1"/>
</dbReference>
<evidence type="ECO:0000256" key="3">
    <source>
        <dbReference type="ARBA" id="ARBA00022475"/>
    </source>
</evidence>
<comment type="caution">
    <text evidence="9">Lacks conserved residue(s) required for the propagation of feature annotation.</text>
</comment>
<dbReference type="EMBL" id="MHIC01000034">
    <property type="protein sequence ID" value="OGY44116.1"/>
    <property type="molecule type" value="Genomic_DNA"/>
</dbReference>
<dbReference type="InterPro" id="IPR022646">
    <property type="entry name" value="SecD/SecF_CS"/>
</dbReference>
<feature type="transmembrane region" description="Helical" evidence="9">
    <location>
        <begin position="393"/>
        <end position="411"/>
    </location>
</feature>
<dbReference type="Gene3D" id="3.30.70.3400">
    <property type="match status" value="1"/>
</dbReference>
<dbReference type="NCBIfam" id="TIGR01129">
    <property type="entry name" value="secD"/>
    <property type="match status" value="1"/>
</dbReference>
<evidence type="ECO:0000256" key="8">
    <source>
        <dbReference type="ARBA" id="ARBA00023136"/>
    </source>
</evidence>
<dbReference type="InterPro" id="IPR048631">
    <property type="entry name" value="SecD_1st"/>
</dbReference>
<dbReference type="InterPro" id="IPR005791">
    <property type="entry name" value="SecD"/>
</dbReference>
<feature type="transmembrane region" description="Helical" evidence="9">
    <location>
        <begin position="442"/>
        <end position="463"/>
    </location>
</feature>
<dbReference type="InterPro" id="IPR023058">
    <property type="entry name" value="PPIase_PpiC_CS"/>
</dbReference>
<keyword evidence="8 9" id="KW-0472">Membrane</keyword>
<dbReference type="InterPro" id="IPR022813">
    <property type="entry name" value="SecD/SecF_arch_bac"/>
</dbReference>
<dbReference type="PANTHER" id="PTHR30081">
    <property type="entry name" value="PROTEIN-EXPORT MEMBRANE PROTEIN SEC"/>
    <property type="match status" value="1"/>
</dbReference>
<dbReference type="Proteomes" id="UP000176241">
    <property type="component" value="Unassembled WGS sequence"/>
</dbReference>
<dbReference type="SUPFAM" id="SSF82866">
    <property type="entry name" value="Multidrug efflux transporter AcrB transmembrane domain"/>
    <property type="match status" value="1"/>
</dbReference>
<evidence type="ECO:0000259" key="12">
    <source>
        <dbReference type="PROSITE" id="PS50156"/>
    </source>
</evidence>
<keyword evidence="3 9" id="KW-1003">Cell membrane</keyword>
<dbReference type="FunFam" id="1.20.1640.10:FF:000004">
    <property type="entry name" value="Protein translocase subunit SecD"/>
    <property type="match status" value="1"/>
</dbReference>
<reference evidence="14 15" key="1">
    <citation type="journal article" date="2016" name="Nat. Commun.">
        <title>Thousands of microbial genomes shed light on interconnected biogeochemical processes in an aquifer system.</title>
        <authorList>
            <person name="Anantharaman K."/>
            <person name="Brown C.T."/>
            <person name="Hug L.A."/>
            <person name="Sharon I."/>
            <person name="Castelle C.J."/>
            <person name="Probst A.J."/>
            <person name="Thomas B.C."/>
            <person name="Singh A."/>
            <person name="Wilkins M.J."/>
            <person name="Karaoz U."/>
            <person name="Brodie E.L."/>
            <person name="Williams K.H."/>
            <person name="Hubbard S.S."/>
            <person name="Banfield J.F."/>
        </authorList>
    </citation>
    <scope>NUCLEOTIDE SEQUENCE [LARGE SCALE GENOMIC DNA]</scope>
</reference>
<dbReference type="AlphaFoldDB" id="A0A1G1XX05"/>
<feature type="domain" description="SSD" evidence="12">
    <location>
        <begin position="413"/>
        <end position="541"/>
    </location>
</feature>
<dbReference type="Pfam" id="PF22599">
    <property type="entry name" value="SecDF_P1_head"/>
    <property type="match status" value="1"/>
</dbReference>
<evidence type="ECO:0000256" key="5">
    <source>
        <dbReference type="ARBA" id="ARBA00022927"/>
    </source>
</evidence>
<dbReference type="GO" id="GO:0015450">
    <property type="term" value="F:protein-transporting ATPase activity"/>
    <property type="evidence" value="ECO:0007669"/>
    <property type="project" value="InterPro"/>
</dbReference>
<dbReference type="GO" id="GO:0065002">
    <property type="term" value="P:intracellular protein transmembrane transport"/>
    <property type="evidence" value="ECO:0007669"/>
    <property type="project" value="UniProtKB-UniRule"/>
</dbReference>
<comment type="subunit">
    <text evidence="9">Forms a complex with SecF. Part of the essential Sec protein translocation apparatus which comprises SecA, SecYEG and auxiliary proteins SecDF. Other proteins may also be involved.</text>
</comment>
<organism evidence="14 15">
    <name type="scientific">Candidatus Buchananbacteria bacterium RIFCSPHIGHO2_01_FULL_39_8</name>
    <dbReference type="NCBI Taxonomy" id="1797533"/>
    <lineage>
        <taxon>Bacteria</taxon>
        <taxon>Candidatus Buchananiibacteriota</taxon>
    </lineage>
</organism>
<dbReference type="InterPro" id="IPR055344">
    <property type="entry name" value="SecD_SecF_C_bact"/>
</dbReference>
<evidence type="ECO:0000256" key="2">
    <source>
        <dbReference type="ARBA" id="ARBA00022448"/>
    </source>
</evidence>
<accession>A0A1G1XX05</accession>
<feature type="domain" description="PpiC" evidence="13">
    <location>
        <begin position="144"/>
        <end position="240"/>
    </location>
</feature>
<dbReference type="Pfam" id="PF07549">
    <property type="entry name" value="Sec_GG"/>
    <property type="match status" value="1"/>
</dbReference>
<dbReference type="SUPFAM" id="SSF54534">
    <property type="entry name" value="FKBP-like"/>
    <property type="match status" value="1"/>
</dbReference>
<keyword evidence="5 9" id="KW-0653">Protein transport</keyword>
<keyword evidence="11" id="KW-0175">Coiled coil</keyword>
<dbReference type="GO" id="GO:0005886">
    <property type="term" value="C:plasma membrane"/>
    <property type="evidence" value="ECO:0007669"/>
    <property type="project" value="UniProtKB-SubCell"/>
</dbReference>
<evidence type="ECO:0000256" key="7">
    <source>
        <dbReference type="ARBA" id="ARBA00023010"/>
    </source>
</evidence>
<dbReference type="PROSITE" id="PS50156">
    <property type="entry name" value="SSD"/>
    <property type="match status" value="1"/>
</dbReference>
<keyword evidence="10" id="KW-0697">Rotamase</keyword>
<evidence type="ECO:0000313" key="15">
    <source>
        <dbReference type="Proteomes" id="UP000176241"/>
    </source>
</evidence>
<dbReference type="InterPro" id="IPR054384">
    <property type="entry name" value="SecDF_P1_head"/>
</dbReference>
<dbReference type="Pfam" id="PF21760">
    <property type="entry name" value="SecD_1st"/>
    <property type="match status" value="1"/>
</dbReference>
<dbReference type="GO" id="GO:0043952">
    <property type="term" value="P:protein transport by the Sec complex"/>
    <property type="evidence" value="ECO:0007669"/>
    <property type="project" value="UniProtKB-UniRule"/>
</dbReference>
<comment type="subcellular location">
    <subcellularLocation>
        <location evidence="1 9">Cell membrane</location>
        <topology evidence="1 9">Multi-pass membrane protein</topology>
    </subcellularLocation>
</comment>
<proteinExistence type="inferred from homology"/>
<dbReference type="NCBIfam" id="TIGR00916">
    <property type="entry name" value="2A0604s01"/>
    <property type="match status" value="1"/>
</dbReference>
<comment type="function">
    <text evidence="9">Part of the Sec protein translocase complex. Interacts with the SecYEG preprotein conducting channel. SecDF uses the proton motive force (PMF) to complete protein translocation after the ATP-dependent function of SecA.</text>
</comment>
<evidence type="ECO:0000256" key="4">
    <source>
        <dbReference type="ARBA" id="ARBA00022692"/>
    </source>
</evidence>
<feature type="coiled-coil region" evidence="11">
    <location>
        <begin position="142"/>
        <end position="169"/>
    </location>
</feature>
<gene>
    <name evidence="9" type="primary">secD</name>
    <name evidence="14" type="ORF">A2731_02890</name>
</gene>
<protein>
    <recommendedName>
        <fullName evidence="9">Protein translocase subunit SecD</fullName>
    </recommendedName>
</protein>
<dbReference type="GO" id="GO:0003755">
    <property type="term" value="F:peptidyl-prolyl cis-trans isomerase activity"/>
    <property type="evidence" value="ECO:0007669"/>
    <property type="project" value="UniProtKB-KW"/>
</dbReference>
<sequence length="566" mass="61898">MVGQRNKIRLALFIIFILAVLAVFLDFPATLEKTGIRVPGFLNLPFRLGLDLQGGTHLVYEADLSQIPSGDHDSSIEGVRDVIERRVNAFGVAEPVVQTTKTSESWRVIVELAGVHDVNQAITMIGETPLLEFKEQNPNPVVDLTEEQKQELETYNQEAENRAKEVLSKVLGPNSDFGSLAQEYSEDPGSKENGGDLGLAPRGLFIPEFEAGCFDQLKDGEISRELTKTSFGYHIIKREETTVEGENLQVRCSHILIRTKTEADVGAVPNEWVYTGLTGKQLKKAVVQFDPNTQIPQVSLEFNDEGSKLFADITEKNVGRPVAIFLDGLVISSPVVQEPISGGQAVISGNFTIKEAKTLAQRLNAGALPVPIKLISQQTVGATLGNESIQKSLKAGLIGLIAIGIFMILYYRLPGIVSVFALLFYALIMLALFKLIPVTLTLAGIAGFVLSFGMAVDANVLIFERLKEELKKGKTLETAISEGFKRAWPSILDGNLSTLITCFILMAFTTSVVKGFAITLSIGILISMFSAMTVTQMMLKLLINYKFLTSPRLFGVKLKKQDATNN</sequence>
<dbReference type="InterPro" id="IPR000297">
    <property type="entry name" value="PPIase_PpiC"/>
</dbReference>
<keyword evidence="4 9" id="KW-0812">Transmembrane</keyword>
<comment type="caution">
    <text evidence="14">The sequence shown here is derived from an EMBL/GenBank/DDBJ whole genome shotgun (WGS) entry which is preliminary data.</text>
</comment>
<dbReference type="PROSITE" id="PS50198">
    <property type="entry name" value="PPIC_PPIASE_2"/>
    <property type="match status" value="1"/>
</dbReference>